<dbReference type="AlphaFoldDB" id="A0AAE0L7I8"/>
<evidence type="ECO:0000256" key="2">
    <source>
        <dbReference type="SAM" id="MobiDB-lite"/>
    </source>
</evidence>
<accession>A0AAE0L7I8</accession>
<evidence type="ECO:0000313" key="3">
    <source>
        <dbReference type="EMBL" id="KAK3274757.1"/>
    </source>
</evidence>
<dbReference type="Proteomes" id="UP001190700">
    <property type="component" value="Unassembled WGS sequence"/>
</dbReference>
<dbReference type="SUPFAM" id="SSF48403">
    <property type="entry name" value="Ankyrin repeat"/>
    <property type="match status" value="1"/>
</dbReference>
<dbReference type="EMBL" id="LGRX02007540">
    <property type="protein sequence ID" value="KAK3274757.1"/>
    <property type="molecule type" value="Genomic_DNA"/>
</dbReference>
<proteinExistence type="predicted"/>
<feature type="repeat" description="ANK" evidence="1">
    <location>
        <begin position="66"/>
        <end position="98"/>
    </location>
</feature>
<protein>
    <recommendedName>
        <fullName evidence="5">Ankyrin repeat protein</fullName>
    </recommendedName>
</protein>
<feature type="region of interest" description="Disordered" evidence="2">
    <location>
        <begin position="261"/>
        <end position="288"/>
    </location>
</feature>
<dbReference type="PROSITE" id="PS50088">
    <property type="entry name" value="ANK_REPEAT"/>
    <property type="match status" value="1"/>
</dbReference>
<reference evidence="3 4" key="1">
    <citation type="journal article" date="2015" name="Genome Biol. Evol.">
        <title>Comparative Genomics of a Bacterivorous Green Alga Reveals Evolutionary Causalities and Consequences of Phago-Mixotrophic Mode of Nutrition.</title>
        <authorList>
            <person name="Burns J.A."/>
            <person name="Paasch A."/>
            <person name="Narechania A."/>
            <person name="Kim E."/>
        </authorList>
    </citation>
    <scope>NUCLEOTIDE SEQUENCE [LARGE SCALE GENOMIC DNA]</scope>
    <source>
        <strain evidence="3 4">PLY_AMNH</strain>
    </source>
</reference>
<dbReference type="InterPro" id="IPR002110">
    <property type="entry name" value="Ankyrin_rpt"/>
</dbReference>
<dbReference type="Gene3D" id="1.25.40.20">
    <property type="entry name" value="Ankyrin repeat-containing domain"/>
    <property type="match status" value="1"/>
</dbReference>
<keyword evidence="4" id="KW-1185">Reference proteome</keyword>
<gene>
    <name evidence="3" type="ORF">CYMTET_17066</name>
</gene>
<feature type="region of interest" description="Disordered" evidence="2">
    <location>
        <begin position="313"/>
        <end position="367"/>
    </location>
</feature>
<dbReference type="PROSITE" id="PS50297">
    <property type="entry name" value="ANK_REP_REGION"/>
    <property type="match status" value="1"/>
</dbReference>
<keyword evidence="1" id="KW-0040">ANK repeat</keyword>
<dbReference type="SMART" id="SM00248">
    <property type="entry name" value="ANK"/>
    <property type="match status" value="1"/>
</dbReference>
<dbReference type="InterPro" id="IPR036770">
    <property type="entry name" value="Ankyrin_rpt-contain_sf"/>
</dbReference>
<evidence type="ECO:0000313" key="4">
    <source>
        <dbReference type="Proteomes" id="UP001190700"/>
    </source>
</evidence>
<feature type="region of interest" description="Disordered" evidence="2">
    <location>
        <begin position="414"/>
        <end position="532"/>
    </location>
</feature>
<evidence type="ECO:0008006" key="5">
    <source>
        <dbReference type="Google" id="ProtNLM"/>
    </source>
</evidence>
<evidence type="ECO:0000256" key="1">
    <source>
        <dbReference type="PROSITE-ProRule" id="PRU00023"/>
    </source>
</evidence>
<sequence>MIDVRNASASVEADRVCILKEVARSSGGCDAVNKLARGAVSGTWVGMNEQEAFATGVDLGRANNDKGASALMYAAEGGHAGAMRALLDGGADPEVCRDDGLTPTGKRTATNAQRDANVYEARTEPAPLSDGDIKETNAVSGITRGGELAAHTAQMRAVNLSENRLTSNRAMPGGVADRPTGEVGLKCPLRGEAKGISSLRNNNGETPGPLWMYLAPNRLLSGLPGKIQSSKKVAAALKYFAGELHGCTRHFLQQAAPSYGIGGRRRRSETTCKSRGDITRTQSHGENEDSYARAIWVTDGDDPLLEHAVRKPECKSREEMHQGQSPHAKVAKEPLEGTATGNSPRRIAGRGFYPQKINGESPGPNSQAYRIWHNDTWTHYMTGMGSGQGVSTLGSRTSEQTGTTRVCETCELDNTAEGDHNQGVTAEEDGAPGTPAGTQHGGAGPASAGRGLHPTGAPLTARKPRDPVAQTPEDAGGEAHYHHNPQEMEVETGLAARDPRQALGQDTTPPQELLPATPINAHGTVPADSGGG</sequence>
<feature type="compositionally biased region" description="Basic and acidic residues" evidence="2">
    <location>
        <begin position="268"/>
        <end position="288"/>
    </location>
</feature>
<comment type="caution">
    <text evidence="3">The sequence shown here is derived from an EMBL/GenBank/DDBJ whole genome shotgun (WGS) entry which is preliminary data.</text>
</comment>
<feature type="compositionally biased region" description="Basic and acidic residues" evidence="2">
    <location>
        <begin position="477"/>
        <end position="486"/>
    </location>
</feature>
<organism evidence="3 4">
    <name type="scientific">Cymbomonas tetramitiformis</name>
    <dbReference type="NCBI Taxonomy" id="36881"/>
    <lineage>
        <taxon>Eukaryota</taxon>
        <taxon>Viridiplantae</taxon>
        <taxon>Chlorophyta</taxon>
        <taxon>Pyramimonadophyceae</taxon>
        <taxon>Pyramimonadales</taxon>
        <taxon>Pyramimonadaceae</taxon>
        <taxon>Cymbomonas</taxon>
    </lineage>
</organism>
<name>A0AAE0L7I8_9CHLO</name>